<name>A0A814SB47_9BILA</name>
<dbReference type="Proteomes" id="UP000663879">
    <property type="component" value="Unassembled WGS sequence"/>
</dbReference>
<dbReference type="OrthoDB" id="10555256at2759"/>
<comment type="caution">
    <text evidence="3">The sequence shown here is derived from an EMBL/GenBank/DDBJ whole genome shotgun (WGS) entry which is preliminary data.</text>
</comment>
<evidence type="ECO:0000313" key="4">
    <source>
        <dbReference type="Proteomes" id="UP000663879"/>
    </source>
</evidence>
<dbReference type="AlphaFoldDB" id="A0A814SB47"/>
<evidence type="ECO:0000256" key="1">
    <source>
        <dbReference type="SAM" id="Coils"/>
    </source>
</evidence>
<organism evidence="3 4">
    <name type="scientific">Brachionus calyciflorus</name>
    <dbReference type="NCBI Taxonomy" id="104777"/>
    <lineage>
        <taxon>Eukaryota</taxon>
        <taxon>Metazoa</taxon>
        <taxon>Spiralia</taxon>
        <taxon>Gnathifera</taxon>
        <taxon>Rotifera</taxon>
        <taxon>Eurotatoria</taxon>
        <taxon>Monogononta</taxon>
        <taxon>Pseudotrocha</taxon>
        <taxon>Ploima</taxon>
        <taxon>Brachionidae</taxon>
        <taxon>Brachionus</taxon>
    </lineage>
</organism>
<feature type="compositionally biased region" description="Acidic residues" evidence="2">
    <location>
        <begin position="260"/>
        <end position="282"/>
    </location>
</feature>
<evidence type="ECO:0000313" key="3">
    <source>
        <dbReference type="EMBL" id="CAF1145066.1"/>
    </source>
</evidence>
<feature type="coiled-coil region" evidence="1">
    <location>
        <begin position="51"/>
        <end position="106"/>
    </location>
</feature>
<evidence type="ECO:0000256" key="2">
    <source>
        <dbReference type="SAM" id="MobiDB-lite"/>
    </source>
</evidence>
<feature type="region of interest" description="Disordered" evidence="2">
    <location>
        <begin position="228"/>
        <end position="282"/>
    </location>
</feature>
<protein>
    <submittedName>
        <fullName evidence="3">Uncharacterized protein</fullName>
    </submittedName>
</protein>
<keyword evidence="4" id="KW-1185">Reference proteome</keyword>
<proteinExistence type="predicted"/>
<dbReference type="EMBL" id="CAJNOC010011007">
    <property type="protein sequence ID" value="CAF1145066.1"/>
    <property type="molecule type" value="Genomic_DNA"/>
</dbReference>
<accession>A0A814SB47</accession>
<feature type="non-terminal residue" evidence="3">
    <location>
        <position position="282"/>
    </location>
</feature>
<reference evidence="3" key="1">
    <citation type="submission" date="2021-02" db="EMBL/GenBank/DDBJ databases">
        <authorList>
            <person name="Nowell W R."/>
        </authorList>
    </citation>
    <scope>NUCLEOTIDE SEQUENCE</scope>
    <source>
        <strain evidence="3">Ploen Becks lab</strain>
    </source>
</reference>
<feature type="compositionally biased region" description="Polar residues" evidence="2">
    <location>
        <begin position="228"/>
        <end position="240"/>
    </location>
</feature>
<gene>
    <name evidence="3" type="ORF">OXX778_LOCUS23063</name>
</gene>
<sequence>FFNSGEYEGIIRKIGTKDECSSILEDIVGENTNSKIKEISSQNKLGKNSDQNCLKKNLKILEDENIKLKKKVIELTNALQCDKTEIEKLNEKIQHLNNSINQYKNSFTPDDIHKISKMCSAFQSIFSKTEEELSVPLSQKFFDIMVPESDLLLINEYLDEISENQGDNYFKKILSILIKDKTVFRTCTASKIKKDYTKKISAVLSLVKERDTKFSAKNLTNLINRMVQNSKKNKENNPMTPNLRKVENNSSEGCSKDFIDERDDECLESNDDETNSEENDEY</sequence>
<keyword evidence="1" id="KW-0175">Coiled coil</keyword>